<proteinExistence type="predicted"/>
<sequence>MLNCLLMPSLSENATQKMDPARFSQRPEEGSKSPGTSQLGAPPLPRILAGRADAGLDCVLLMRRSWPDPDRPDRFRTGRATASSLTNPSPPAIRRGVSPGGRDQSAEALAKPCPPRILCNQDINVNLPLK</sequence>
<accession>A0A9Q1J4E5</accession>
<dbReference type="AlphaFoldDB" id="A0A9Q1J4E5"/>
<comment type="caution">
    <text evidence="2">The sequence shown here is derived from an EMBL/GenBank/DDBJ whole genome shotgun (WGS) entry which is preliminary data.</text>
</comment>
<dbReference type="Proteomes" id="UP001152622">
    <property type="component" value="Chromosome 4"/>
</dbReference>
<feature type="compositionally biased region" description="Basic and acidic residues" evidence="1">
    <location>
        <begin position="67"/>
        <end position="76"/>
    </location>
</feature>
<evidence type="ECO:0000313" key="2">
    <source>
        <dbReference type="EMBL" id="KAJ8365721.1"/>
    </source>
</evidence>
<dbReference type="EMBL" id="JAINUF010000004">
    <property type="protein sequence ID" value="KAJ8365721.1"/>
    <property type="molecule type" value="Genomic_DNA"/>
</dbReference>
<evidence type="ECO:0000256" key="1">
    <source>
        <dbReference type="SAM" id="MobiDB-lite"/>
    </source>
</evidence>
<feature type="region of interest" description="Disordered" evidence="1">
    <location>
        <begin position="1"/>
        <end position="45"/>
    </location>
</feature>
<protein>
    <submittedName>
        <fullName evidence="2">Uncharacterized protein</fullName>
    </submittedName>
</protein>
<organism evidence="2 3">
    <name type="scientific">Synaphobranchus kaupii</name>
    <name type="common">Kaup's arrowtooth eel</name>
    <dbReference type="NCBI Taxonomy" id="118154"/>
    <lineage>
        <taxon>Eukaryota</taxon>
        <taxon>Metazoa</taxon>
        <taxon>Chordata</taxon>
        <taxon>Craniata</taxon>
        <taxon>Vertebrata</taxon>
        <taxon>Euteleostomi</taxon>
        <taxon>Actinopterygii</taxon>
        <taxon>Neopterygii</taxon>
        <taxon>Teleostei</taxon>
        <taxon>Anguilliformes</taxon>
        <taxon>Synaphobranchidae</taxon>
        <taxon>Synaphobranchus</taxon>
    </lineage>
</organism>
<evidence type="ECO:0000313" key="3">
    <source>
        <dbReference type="Proteomes" id="UP001152622"/>
    </source>
</evidence>
<feature type="region of interest" description="Disordered" evidence="1">
    <location>
        <begin position="67"/>
        <end position="109"/>
    </location>
</feature>
<reference evidence="2" key="1">
    <citation type="journal article" date="2023" name="Science">
        <title>Genome structures resolve the early diversification of teleost fishes.</title>
        <authorList>
            <person name="Parey E."/>
            <person name="Louis A."/>
            <person name="Montfort J."/>
            <person name="Bouchez O."/>
            <person name="Roques C."/>
            <person name="Iampietro C."/>
            <person name="Lluch J."/>
            <person name="Castinel A."/>
            <person name="Donnadieu C."/>
            <person name="Desvignes T."/>
            <person name="Floi Bucao C."/>
            <person name="Jouanno E."/>
            <person name="Wen M."/>
            <person name="Mejri S."/>
            <person name="Dirks R."/>
            <person name="Jansen H."/>
            <person name="Henkel C."/>
            <person name="Chen W.J."/>
            <person name="Zahm M."/>
            <person name="Cabau C."/>
            <person name="Klopp C."/>
            <person name="Thompson A.W."/>
            <person name="Robinson-Rechavi M."/>
            <person name="Braasch I."/>
            <person name="Lecointre G."/>
            <person name="Bobe J."/>
            <person name="Postlethwait J.H."/>
            <person name="Berthelot C."/>
            <person name="Roest Crollius H."/>
            <person name="Guiguen Y."/>
        </authorList>
    </citation>
    <scope>NUCLEOTIDE SEQUENCE</scope>
    <source>
        <strain evidence="2">WJC10195</strain>
    </source>
</reference>
<gene>
    <name evidence="2" type="ORF">SKAU_G00145520</name>
</gene>
<name>A0A9Q1J4E5_SYNKA</name>
<keyword evidence="3" id="KW-1185">Reference proteome</keyword>